<name>A0A0B2AIK9_9MICC</name>
<feature type="transmembrane region" description="Helical" evidence="1">
    <location>
        <begin position="123"/>
        <end position="145"/>
    </location>
</feature>
<accession>A0A0B2AIK9</accession>
<feature type="transmembrane region" description="Helical" evidence="1">
    <location>
        <begin position="33"/>
        <end position="52"/>
    </location>
</feature>
<dbReference type="AlphaFoldDB" id="A0A0B2AIK9"/>
<dbReference type="Proteomes" id="UP000030982">
    <property type="component" value="Unassembled WGS sequence"/>
</dbReference>
<reference evidence="2 3" key="1">
    <citation type="submission" date="2014-09" db="EMBL/GenBank/DDBJ databases">
        <title>Genome sequence of Sinomonas sp. MUSC 117.</title>
        <authorList>
            <person name="Lee L.-H."/>
        </authorList>
    </citation>
    <scope>NUCLEOTIDE SEQUENCE [LARGE SCALE GENOMIC DNA]</scope>
    <source>
        <strain evidence="2 3">MUSC 117</strain>
    </source>
</reference>
<protein>
    <submittedName>
        <fullName evidence="2">Uncharacterized protein</fullName>
    </submittedName>
</protein>
<evidence type="ECO:0000313" key="2">
    <source>
        <dbReference type="EMBL" id="KHL01676.1"/>
    </source>
</evidence>
<feature type="transmembrane region" description="Helical" evidence="1">
    <location>
        <begin position="91"/>
        <end position="111"/>
    </location>
</feature>
<evidence type="ECO:0000256" key="1">
    <source>
        <dbReference type="SAM" id="Phobius"/>
    </source>
</evidence>
<organism evidence="2 3">
    <name type="scientific">Sinomonas humi</name>
    <dbReference type="NCBI Taxonomy" id="1338436"/>
    <lineage>
        <taxon>Bacteria</taxon>
        <taxon>Bacillati</taxon>
        <taxon>Actinomycetota</taxon>
        <taxon>Actinomycetes</taxon>
        <taxon>Micrococcales</taxon>
        <taxon>Micrococcaceae</taxon>
        <taxon>Sinomonas</taxon>
    </lineage>
</organism>
<sequence length="147" mass="14754">MHPLSRPFVIIGVLGVIGGGLLSAITAPAPSYHASWAVAYTVLVIGVAQIALGVAQTSLTGAAVGGRAVVAEAVCWNLGNALVLAGTLAGALAVLYAGIVLFLVALVLFAIALRHGRRGMPLVVAWVVLVILFVSAPVGVIIQALTG</sequence>
<dbReference type="EMBL" id="JTDL01000140">
    <property type="protein sequence ID" value="KHL01676.1"/>
    <property type="molecule type" value="Genomic_DNA"/>
</dbReference>
<keyword evidence="1" id="KW-1133">Transmembrane helix</keyword>
<comment type="caution">
    <text evidence="2">The sequence shown here is derived from an EMBL/GenBank/DDBJ whole genome shotgun (WGS) entry which is preliminary data.</text>
</comment>
<proteinExistence type="predicted"/>
<gene>
    <name evidence="2" type="ORF">LK10_15340</name>
</gene>
<dbReference type="STRING" id="1338436.LK10_15340"/>
<feature type="transmembrane region" description="Helical" evidence="1">
    <location>
        <begin position="64"/>
        <end position="85"/>
    </location>
</feature>
<feature type="transmembrane region" description="Helical" evidence="1">
    <location>
        <begin position="7"/>
        <end position="27"/>
    </location>
</feature>
<keyword evidence="3" id="KW-1185">Reference proteome</keyword>
<keyword evidence="1" id="KW-0472">Membrane</keyword>
<keyword evidence="1" id="KW-0812">Transmembrane</keyword>
<evidence type="ECO:0000313" key="3">
    <source>
        <dbReference type="Proteomes" id="UP000030982"/>
    </source>
</evidence>